<sequence>MRIVIDMQGAQTGSRFRGIGRYTLALAKAIVRNRDRHDVILVLNGLFPDTIAAISREFDDLLPAGHIRVWSAPGPVREEQSANALRREMAEKIREAFLADLQPDVVLITSLFEGLGDDAVGSVGALNDTIPTAVVLYDLIPLISPDEHFRTSPLHQDWYHRKIASLRRSKKLLAISESARGEALEMLDVGERDVVNIFGACDDFFRKLDLSDTDRRKTWAKLGIDKPFVMYTGGADATKNLHRLVSAYAQLPRKVRENHQIVFAGKMPEGHVRDLQSTARKNGLSDRDMVFTGYLHDDDLLKLYNTCSLFVFPSLHEGFGLPPLEAMACGAAVIGANVTSLPEVIGLKEALFDPYSVTEISAKLKQALTDAKFRARLLEHGRTHFKTFSWDETARRALSALQDFERANKSPISPRVNVERTALFETRPQRILALKLDHMGDFILAIPALAKLKARYPHATLDIVTGSWNLPIAKQLGLFDQIYTYDYFKRKSSEPPSITSEKFDTLLQSLPKYDIAVDLRRQADTRFVLARIRANTKVGYETLDPEIDSRLDVVIRTYPDIPFRITPLNRTSISRQMLKVVDAIPESPNDYLRLPALCAKRDAVPGTVAVFPKAGSESREWAVPNYVALVKRLADNSDVKQIQLYFANSTEAAEFAFEKNEKLDIKIGLDFSALVQSLSGNTVCIANNSGGAHLASYLGLTVIGIYSGHELTSEWAPQFNDSYVIHREAQCAPCHGARREDCPHELFCLTSISVDDVYGQTVEALDGRRATTNDLTQRNKRSTLAVRRSTDSIVRELTDALAPLIAKASDVDLVALSVTIANNHPGYTPAPSATCISPGKLLNHRSMLIDWSGFSGVEPQFRWTDGNNASMSFECPETIAPAGTVIVIVDTLGPQRVIAHINGLPAFDEIKEGSHVELKLRADTLRVGTNTVTFSLPDAKAPGNGDRRELALAVRGFCLDIATADTAVA</sequence>
<name>A0A2A4EMK7_9BURK</name>
<dbReference type="Pfam" id="PF00534">
    <property type="entry name" value="Glycos_transf_1"/>
    <property type="match status" value="1"/>
</dbReference>
<comment type="caution">
    <text evidence="3">The sequence shown here is derived from an EMBL/GenBank/DDBJ whole genome shotgun (WGS) entry which is preliminary data.</text>
</comment>
<dbReference type="PANTHER" id="PTHR46401">
    <property type="entry name" value="GLYCOSYLTRANSFERASE WBBK-RELATED"/>
    <property type="match status" value="1"/>
</dbReference>
<dbReference type="PANTHER" id="PTHR46401:SF2">
    <property type="entry name" value="GLYCOSYLTRANSFERASE WBBK-RELATED"/>
    <property type="match status" value="1"/>
</dbReference>
<evidence type="ECO:0000259" key="2">
    <source>
        <dbReference type="Pfam" id="PF00534"/>
    </source>
</evidence>
<dbReference type="RefSeq" id="WP_096723218.1">
    <property type="nucleotide sequence ID" value="NZ_MTZV01000006.1"/>
</dbReference>
<reference evidence="3 4" key="1">
    <citation type="submission" date="2017-01" db="EMBL/GenBank/DDBJ databases">
        <title>Whole-Genome Shotgun Sequencing of Two beta-Proteobacterial Species in Search of the Bulgecin Biosynthetic Cluster.</title>
        <authorList>
            <person name="Horsman M.E."/>
            <person name="Marous D.R."/>
            <person name="Li R."/>
            <person name="Oliver R.A."/>
            <person name="Byun B."/>
            <person name="Emrich S.J."/>
            <person name="Boggess B."/>
            <person name="Townsend C.A."/>
            <person name="Mobashery S."/>
        </authorList>
    </citation>
    <scope>NUCLEOTIDE SEQUENCE [LARGE SCALE GENOMIC DNA]</scope>
    <source>
        <strain evidence="3 4">ATCC 31363</strain>
    </source>
</reference>
<proteinExistence type="predicted"/>
<organism evidence="3 4">
    <name type="scientific">Paraburkholderia acidicola</name>
    <dbReference type="NCBI Taxonomy" id="1912599"/>
    <lineage>
        <taxon>Bacteria</taxon>
        <taxon>Pseudomonadati</taxon>
        <taxon>Pseudomonadota</taxon>
        <taxon>Betaproteobacteria</taxon>
        <taxon>Burkholderiales</taxon>
        <taxon>Burkholderiaceae</taxon>
        <taxon>Paraburkholderia</taxon>
    </lineage>
</organism>
<protein>
    <recommendedName>
        <fullName evidence="2">Glycosyl transferase family 1 domain-containing protein</fullName>
    </recommendedName>
</protein>
<dbReference type="GO" id="GO:0016757">
    <property type="term" value="F:glycosyltransferase activity"/>
    <property type="evidence" value="ECO:0007669"/>
    <property type="project" value="InterPro"/>
</dbReference>
<feature type="domain" description="Glycosyl transferase family 1" evidence="2">
    <location>
        <begin position="221"/>
        <end position="382"/>
    </location>
</feature>
<dbReference type="Gene3D" id="3.40.50.2000">
    <property type="entry name" value="Glycogen Phosphorylase B"/>
    <property type="match status" value="4"/>
</dbReference>
<dbReference type="CDD" id="cd03789">
    <property type="entry name" value="GT9_LPS_heptosyltransferase"/>
    <property type="match status" value="1"/>
</dbReference>
<dbReference type="AlphaFoldDB" id="A0A2A4EMK7"/>
<dbReference type="EMBL" id="MTZV01000006">
    <property type="protein sequence ID" value="PCE21887.1"/>
    <property type="molecule type" value="Genomic_DNA"/>
</dbReference>
<dbReference type="SUPFAM" id="SSF53756">
    <property type="entry name" value="UDP-Glycosyltransferase/glycogen phosphorylase"/>
    <property type="match status" value="2"/>
</dbReference>
<dbReference type="InterPro" id="IPR001296">
    <property type="entry name" value="Glyco_trans_1"/>
</dbReference>
<gene>
    <name evidence="3" type="ORF">BWP39_19645</name>
</gene>
<dbReference type="Pfam" id="PF01075">
    <property type="entry name" value="Glyco_transf_9"/>
    <property type="match status" value="1"/>
</dbReference>
<accession>A0A2A4EMK7</accession>
<evidence type="ECO:0000313" key="4">
    <source>
        <dbReference type="Proteomes" id="UP000218022"/>
    </source>
</evidence>
<dbReference type="OrthoDB" id="9801609at2"/>
<keyword evidence="1" id="KW-0808">Transferase</keyword>
<dbReference type="GO" id="GO:0009103">
    <property type="term" value="P:lipopolysaccharide biosynthetic process"/>
    <property type="evidence" value="ECO:0007669"/>
    <property type="project" value="TreeGrafter"/>
</dbReference>
<dbReference type="InterPro" id="IPR002201">
    <property type="entry name" value="Glyco_trans_9"/>
</dbReference>
<dbReference type="CDD" id="cd03809">
    <property type="entry name" value="GT4_MtfB-like"/>
    <property type="match status" value="1"/>
</dbReference>
<evidence type="ECO:0000256" key="1">
    <source>
        <dbReference type="ARBA" id="ARBA00022679"/>
    </source>
</evidence>
<evidence type="ECO:0000313" key="3">
    <source>
        <dbReference type="EMBL" id="PCE21887.1"/>
    </source>
</evidence>
<dbReference type="Proteomes" id="UP000218022">
    <property type="component" value="Unassembled WGS sequence"/>
</dbReference>